<reference evidence="5 6" key="1">
    <citation type="submission" date="2019-06" db="EMBL/GenBank/DDBJ databases">
        <title>Sulfurimonas gotlandica sp. nov., a chemoautotrophic and psychrotolerant epsilonproteobacterium isolated from a pelagic redoxcline, and an emended description of the genus Sulfurimonas.</title>
        <authorList>
            <person name="Wang S."/>
            <person name="Jiang L."/>
            <person name="Shao Z."/>
        </authorList>
    </citation>
    <scope>NUCLEOTIDE SEQUENCE [LARGE SCALE GENOMIC DNA]</scope>
    <source>
        <strain evidence="5 6">B2</strain>
    </source>
</reference>
<dbReference type="KEGG" id="smax:FJR03_05125"/>
<evidence type="ECO:0000313" key="5">
    <source>
        <dbReference type="EMBL" id="QOP41156.1"/>
    </source>
</evidence>
<dbReference type="EMBL" id="CP041165">
    <property type="protein sequence ID" value="QOP41156.1"/>
    <property type="molecule type" value="Genomic_DNA"/>
</dbReference>
<dbReference type="CDD" id="cd00130">
    <property type="entry name" value="PAS"/>
    <property type="match status" value="2"/>
</dbReference>
<dbReference type="Pfam" id="PF13426">
    <property type="entry name" value="PAS_9"/>
    <property type="match status" value="1"/>
</dbReference>
<dbReference type="InterPro" id="IPR000160">
    <property type="entry name" value="GGDEF_dom"/>
</dbReference>
<feature type="transmembrane region" description="Helical" evidence="1">
    <location>
        <begin position="172"/>
        <end position="194"/>
    </location>
</feature>
<dbReference type="GO" id="GO:0003824">
    <property type="term" value="F:catalytic activity"/>
    <property type="evidence" value="ECO:0007669"/>
    <property type="project" value="UniProtKB-ARBA"/>
</dbReference>
<sequence>MLDRLKLNSLHVHLSLIIIVTVSLFFGFYSLYLYVQTKKEVDSQMKSELTRDIESVSGSITRFMDAYSPNEYQKIIIDLVNKQNIAAIIIDDYNMQRILSDKSYRVGYIKENNLTAEIDFNDPKQLALLNHPYYKETIELKNIKGKKLGEVTFFISNEVIKKEIEKIIEQNIFLAVLTSLFLTLILFISIKYFIVNHLTRIVDVISNYDQDGIPVGEVESEGSFEIRYIIDRINTMIRLIKKSREELHTNYELLQTEKDRFQLTIKATNDGIWDWNMKTDEVFFSKRWKSMLGYTDDEITNDVNEWEKRVHPDDLEKALEDLDAHLNGETPVYENEHRVQHKDGHWLWILDRGKALFDENGKPYRMLGFHTDMTQRHKFIESLKVEQERYKSLLELSSDGIHLIDHDGKLYDYSESFLKMLGYTKEEAKNLNVSDWDVKIPEEEIKTFIHKLMNEPQSFETIHKRKDGSTFIVSINAKGIEINGEKYIYASARDVTKEKQHQLEIRRKLQRFVDTQSSIVILTDGKNLKFANNTFLDFFDCKNIEEFLKTNKCICERFIKEDKFFHLEKVQKGEEHWIESLLHLSGRQRVVAMKNSEGQIHAFNVAINKYEGDEYIVNFTDISDTMSEKFELAQQASVDTLTSAYNRMYFNQNIENILNHHIHNNMSTGIIMFDIDKFKDVNDTYGHDVGDYVLKTLVQIVQRYTRTNDKVIRWGGEEFIIICPIKGEETLEKIAEYLRSTIENYKFDYVEKVTCSFGCAIHDLERDILKTIKEADQKLYQAKELGRNRVVC</sequence>
<keyword evidence="1" id="KW-1133">Transmembrane helix</keyword>
<dbReference type="InterPro" id="IPR043128">
    <property type="entry name" value="Rev_trsase/Diguanyl_cyclase"/>
</dbReference>
<feature type="domain" description="PAS" evidence="2">
    <location>
        <begin position="386"/>
        <end position="427"/>
    </location>
</feature>
<evidence type="ECO:0000256" key="1">
    <source>
        <dbReference type="SAM" id="Phobius"/>
    </source>
</evidence>
<dbReference type="PROSITE" id="PS50887">
    <property type="entry name" value="GGDEF"/>
    <property type="match status" value="1"/>
</dbReference>
<feature type="domain" description="PAC" evidence="3">
    <location>
        <begin position="333"/>
        <end position="385"/>
    </location>
</feature>
<dbReference type="NCBIfam" id="TIGR00229">
    <property type="entry name" value="sensory_box"/>
    <property type="match status" value="2"/>
</dbReference>
<dbReference type="NCBIfam" id="TIGR00254">
    <property type="entry name" value="GGDEF"/>
    <property type="match status" value="1"/>
</dbReference>
<name>A0A7M1AUV0_9BACT</name>
<dbReference type="Pfam" id="PF08447">
    <property type="entry name" value="PAS_3"/>
    <property type="match status" value="1"/>
</dbReference>
<feature type="transmembrane region" description="Helical" evidence="1">
    <location>
        <begin position="12"/>
        <end position="35"/>
    </location>
</feature>
<dbReference type="Gene3D" id="3.30.450.20">
    <property type="entry name" value="PAS domain"/>
    <property type="match status" value="2"/>
</dbReference>
<dbReference type="InterPro" id="IPR052155">
    <property type="entry name" value="Biofilm_reg_signaling"/>
</dbReference>
<dbReference type="SUPFAM" id="SSF55785">
    <property type="entry name" value="PYP-like sensor domain (PAS domain)"/>
    <property type="match status" value="2"/>
</dbReference>
<proteinExistence type="predicted"/>
<dbReference type="InterPro" id="IPR035965">
    <property type="entry name" value="PAS-like_dom_sf"/>
</dbReference>
<protein>
    <submittedName>
        <fullName evidence="5">Diguanylate cyclase</fullName>
    </submittedName>
</protein>
<dbReference type="CDD" id="cd01949">
    <property type="entry name" value="GGDEF"/>
    <property type="match status" value="1"/>
</dbReference>
<gene>
    <name evidence="5" type="ORF">FJR03_05125</name>
</gene>
<dbReference type="InterPro" id="IPR000700">
    <property type="entry name" value="PAS-assoc_C"/>
</dbReference>
<keyword evidence="1" id="KW-0472">Membrane</keyword>
<accession>A0A7M1AUV0</accession>
<dbReference type="InterPro" id="IPR000014">
    <property type="entry name" value="PAS"/>
</dbReference>
<dbReference type="Gene3D" id="3.30.70.270">
    <property type="match status" value="1"/>
</dbReference>
<dbReference type="Pfam" id="PF00990">
    <property type="entry name" value="GGDEF"/>
    <property type="match status" value="1"/>
</dbReference>
<keyword evidence="6" id="KW-1185">Reference proteome</keyword>
<evidence type="ECO:0000259" key="3">
    <source>
        <dbReference type="PROSITE" id="PS50113"/>
    </source>
</evidence>
<dbReference type="FunFam" id="3.30.70.270:FF:000001">
    <property type="entry name" value="Diguanylate cyclase domain protein"/>
    <property type="match status" value="1"/>
</dbReference>
<dbReference type="PANTHER" id="PTHR44757:SF2">
    <property type="entry name" value="BIOFILM ARCHITECTURE MAINTENANCE PROTEIN MBAA"/>
    <property type="match status" value="1"/>
</dbReference>
<dbReference type="InterPro" id="IPR013655">
    <property type="entry name" value="PAS_fold_3"/>
</dbReference>
<dbReference type="InterPro" id="IPR029787">
    <property type="entry name" value="Nucleotide_cyclase"/>
</dbReference>
<dbReference type="Pfam" id="PF13188">
    <property type="entry name" value="PAS_8"/>
    <property type="match status" value="1"/>
</dbReference>
<keyword evidence="1" id="KW-0812">Transmembrane</keyword>
<dbReference type="InterPro" id="IPR001610">
    <property type="entry name" value="PAC"/>
</dbReference>
<dbReference type="AlphaFoldDB" id="A0A7M1AUV0"/>
<dbReference type="SUPFAM" id="SSF55073">
    <property type="entry name" value="Nucleotide cyclase"/>
    <property type="match status" value="1"/>
</dbReference>
<dbReference type="SMART" id="SM00267">
    <property type="entry name" value="GGDEF"/>
    <property type="match status" value="1"/>
</dbReference>
<dbReference type="PANTHER" id="PTHR44757">
    <property type="entry name" value="DIGUANYLATE CYCLASE DGCP"/>
    <property type="match status" value="1"/>
</dbReference>
<dbReference type="PROSITE" id="PS50112">
    <property type="entry name" value="PAS"/>
    <property type="match status" value="2"/>
</dbReference>
<feature type="domain" description="PAS" evidence="2">
    <location>
        <begin position="257"/>
        <end position="329"/>
    </location>
</feature>
<dbReference type="SMART" id="SM00086">
    <property type="entry name" value="PAC"/>
    <property type="match status" value="2"/>
</dbReference>
<dbReference type="PROSITE" id="PS50113">
    <property type="entry name" value="PAC"/>
    <property type="match status" value="1"/>
</dbReference>
<feature type="domain" description="GGDEF" evidence="4">
    <location>
        <begin position="666"/>
        <end position="792"/>
    </location>
</feature>
<dbReference type="Proteomes" id="UP000593910">
    <property type="component" value="Chromosome"/>
</dbReference>
<evidence type="ECO:0000259" key="4">
    <source>
        <dbReference type="PROSITE" id="PS50887"/>
    </source>
</evidence>
<dbReference type="SMART" id="SM00091">
    <property type="entry name" value="PAS"/>
    <property type="match status" value="3"/>
</dbReference>
<organism evidence="5 6">
    <name type="scientific">Sulfurimonas marina</name>
    <dbReference type="NCBI Taxonomy" id="2590551"/>
    <lineage>
        <taxon>Bacteria</taxon>
        <taxon>Pseudomonadati</taxon>
        <taxon>Campylobacterota</taxon>
        <taxon>Epsilonproteobacteria</taxon>
        <taxon>Campylobacterales</taxon>
        <taxon>Sulfurimonadaceae</taxon>
        <taxon>Sulfurimonas</taxon>
    </lineage>
</organism>
<evidence type="ECO:0000259" key="2">
    <source>
        <dbReference type="PROSITE" id="PS50112"/>
    </source>
</evidence>
<evidence type="ECO:0000313" key="6">
    <source>
        <dbReference type="Proteomes" id="UP000593910"/>
    </source>
</evidence>
<dbReference type="RefSeq" id="WP_193114575.1">
    <property type="nucleotide sequence ID" value="NZ_CP041165.1"/>
</dbReference>